<comment type="subcellular location">
    <subcellularLocation>
        <location evidence="1">Nucleus</location>
    </subcellularLocation>
</comment>
<evidence type="ECO:0000256" key="2">
    <source>
        <dbReference type="ARBA" id="ARBA00023242"/>
    </source>
</evidence>
<dbReference type="Gramene" id="CDP15633">
    <property type="protein sequence ID" value="CDP15633"/>
    <property type="gene ID" value="GSCOC_T00015556001"/>
</dbReference>
<evidence type="ECO:0000313" key="5">
    <source>
        <dbReference type="Proteomes" id="UP000295252"/>
    </source>
</evidence>
<gene>
    <name evidence="4" type="ORF">GSCOC_T00015556001</name>
</gene>
<dbReference type="PANTHER" id="PTHR47999:SF96">
    <property type="entry name" value="TRANSCRIPTION REPRESSOR MYB6-LIKE"/>
    <property type="match status" value="1"/>
</dbReference>
<protein>
    <recommendedName>
        <fullName evidence="3">HTH myb-type domain-containing protein</fullName>
    </recommendedName>
</protein>
<feature type="domain" description="HTH myb-type" evidence="3">
    <location>
        <begin position="9"/>
        <end position="41"/>
    </location>
</feature>
<dbReference type="InterPro" id="IPR015495">
    <property type="entry name" value="Myb_TF_plants"/>
</dbReference>
<evidence type="ECO:0000313" key="4">
    <source>
        <dbReference type="EMBL" id="CDP15633.1"/>
    </source>
</evidence>
<dbReference type="STRING" id="49390.A0A068V6T7"/>
<sequence length="41" mass="4798">MGRAPCCEKVGIKRGRWTAEEDEILTEYIQSNLFRRLIAKD</sequence>
<dbReference type="Proteomes" id="UP000295252">
    <property type="component" value="Chromosome VIII"/>
</dbReference>
<organism evidence="4 5">
    <name type="scientific">Coffea canephora</name>
    <name type="common">Robusta coffee</name>
    <dbReference type="NCBI Taxonomy" id="49390"/>
    <lineage>
        <taxon>Eukaryota</taxon>
        <taxon>Viridiplantae</taxon>
        <taxon>Streptophyta</taxon>
        <taxon>Embryophyta</taxon>
        <taxon>Tracheophyta</taxon>
        <taxon>Spermatophyta</taxon>
        <taxon>Magnoliopsida</taxon>
        <taxon>eudicotyledons</taxon>
        <taxon>Gunneridae</taxon>
        <taxon>Pentapetalae</taxon>
        <taxon>asterids</taxon>
        <taxon>lamiids</taxon>
        <taxon>Gentianales</taxon>
        <taxon>Rubiaceae</taxon>
        <taxon>Ixoroideae</taxon>
        <taxon>Gardenieae complex</taxon>
        <taxon>Bertiereae - Coffeeae clade</taxon>
        <taxon>Coffeeae</taxon>
        <taxon>Coffea</taxon>
    </lineage>
</organism>
<dbReference type="InterPro" id="IPR017930">
    <property type="entry name" value="Myb_dom"/>
</dbReference>
<dbReference type="PhylomeDB" id="A0A068V6T7"/>
<dbReference type="AlphaFoldDB" id="A0A068V6T7"/>
<accession>A0A068V6T7</accession>
<proteinExistence type="predicted"/>
<keyword evidence="5" id="KW-1185">Reference proteome</keyword>
<evidence type="ECO:0000256" key="1">
    <source>
        <dbReference type="ARBA" id="ARBA00004123"/>
    </source>
</evidence>
<dbReference type="InParanoid" id="A0A068V6T7"/>
<evidence type="ECO:0000259" key="3">
    <source>
        <dbReference type="PROSITE" id="PS51294"/>
    </source>
</evidence>
<dbReference type="GO" id="GO:0005634">
    <property type="term" value="C:nucleus"/>
    <property type="evidence" value="ECO:0007669"/>
    <property type="project" value="UniProtKB-SubCell"/>
</dbReference>
<name>A0A068V6T7_COFCA</name>
<dbReference type="EMBL" id="HG739186">
    <property type="protein sequence ID" value="CDP15633.1"/>
    <property type="molecule type" value="Genomic_DNA"/>
</dbReference>
<dbReference type="PROSITE" id="PS51294">
    <property type="entry name" value="HTH_MYB"/>
    <property type="match status" value="1"/>
</dbReference>
<keyword evidence="2" id="KW-0539">Nucleus</keyword>
<dbReference type="PANTHER" id="PTHR47999">
    <property type="entry name" value="TRANSCRIPTION FACTOR MYB8-RELATED-RELATED"/>
    <property type="match status" value="1"/>
</dbReference>
<reference evidence="5" key="1">
    <citation type="journal article" date="2014" name="Science">
        <title>The coffee genome provides insight into the convergent evolution of caffeine biosynthesis.</title>
        <authorList>
            <person name="Denoeud F."/>
            <person name="Carretero-Paulet L."/>
            <person name="Dereeper A."/>
            <person name="Droc G."/>
            <person name="Guyot R."/>
            <person name="Pietrella M."/>
            <person name="Zheng C."/>
            <person name="Alberti A."/>
            <person name="Anthony F."/>
            <person name="Aprea G."/>
            <person name="Aury J.M."/>
            <person name="Bento P."/>
            <person name="Bernard M."/>
            <person name="Bocs S."/>
            <person name="Campa C."/>
            <person name="Cenci A."/>
            <person name="Combes M.C."/>
            <person name="Crouzillat D."/>
            <person name="Da Silva C."/>
            <person name="Daddiego L."/>
            <person name="De Bellis F."/>
            <person name="Dussert S."/>
            <person name="Garsmeur O."/>
            <person name="Gayraud T."/>
            <person name="Guignon V."/>
            <person name="Jahn K."/>
            <person name="Jamilloux V."/>
            <person name="Joet T."/>
            <person name="Labadie K."/>
            <person name="Lan T."/>
            <person name="Leclercq J."/>
            <person name="Lepelley M."/>
            <person name="Leroy T."/>
            <person name="Li L.T."/>
            <person name="Librado P."/>
            <person name="Lopez L."/>
            <person name="Munoz A."/>
            <person name="Noel B."/>
            <person name="Pallavicini A."/>
            <person name="Perrotta G."/>
            <person name="Poncet V."/>
            <person name="Pot D."/>
            <person name="Priyono X."/>
            <person name="Rigoreau M."/>
            <person name="Rouard M."/>
            <person name="Rozas J."/>
            <person name="Tranchant-Dubreuil C."/>
            <person name="VanBuren R."/>
            <person name="Zhang Q."/>
            <person name="Andrade A.C."/>
            <person name="Argout X."/>
            <person name="Bertrand B."/>
            <person name="de Kochko A."/>
            <person name="Graziosi G."/>
            <person name="Henry R.J."/>
            <person name="Jayarama X."/>
            <person name="Ming R."/>
            <person name="Nagai C."/>
            <person name="Rounsley S."/>
            <person name="Sankoff D."/>
            <person name="Giuliano G."/>
            <person name="Albert V.A."/>
            <person name="Wincker P."/>
            <person name="Lashermes P."/>
        </authorList>
    </citation>
    <scope>NUCLEOTIDE SEQUENCE [LARGE SCALE GENOMIC DNA]</scope>
    <source>
        <strain evidence="5">cv. DH200-94</strain>
    </source>
</reference>
<dbReference type="OrthoDB" id="2143914at2759"/>